<evidence type="ECO:0000256" key="1">
    <source>
        <dbReference type="SAM" id="MobiDB-lite"/>
    </source>
</evidence>
<evidence type="ECO:0000313" key="3">
    <source>
        <dbReference type="Proteomes" id="UP000757540"/>
    </source>
</evidence>
<feature type="compositionally biased region" description="Basic and acidic residues" evidence="1">
    <location>
        <begin position="79"/>
        <end position="88"/>
    </location>
</feature>
<dbReference type="Proteomes" id="UP000757540">
    <property type="component" value="Unassembled WGS sequence"/>
</dbReference>
<reference evidence="2 3" key="1">
    <citation type="submission" date="2020-05" db="EMBL/GenBank/DDBJ databases">
        <title>Genomic Encyclopedia of Type Strains, Phase III (KMG-III): the genomes of soil and plant-associated and newly described type strains.</title>
        <authorList>
            <person name="Whitman W."/>
        </authorList>
    </citation>
    <scope>NUCLEOTIDE SEQUENCE [LARGE SCALE GENOMIC DNA]</scope>
    <source>
        <strain evidence="2 3">KCTC 19046</strain>
    </source>
</reference>
<feature type="region of interest" description="Disordered" evidence="1">
    <location>
        <begin position="1"/>
        <end position="37"/>
    </location>
</feature>
<feature type="compositionally biased region" description="Low complexity" evidence="1">
    <location>
        <begin position="1"/>
        <end position="29"/>
    </location>
</feature>
<organism evidence="2 3">
    <name type="scientific">Isoptericola halotolerans</name>
    <dbReference type="NCBI Taxonomy" id="300560"/>
    <lineage>
        <taxon>Bacteria</taxon>
        <taxon>Bacillati</taxon>
        <taxon>Actinomycetota</taxon>
        <taxon>Actinomycetes</taxon>
        <taxon>Micrococcales</taxon>
        <taxon>Promicromonosporaceae</taxon>
        <taxon>Isoptericola</taxon>
    </lineage>
</organism>
<accession>A0ABX2A3N6</accession>
<keyword evidence="3" id="KW-1185">Reference proteome</keyword>
<feature type="compositionally biased region" description="Low complexity" evidence="1">
    <location>
        <begin position="67"/>
        <end position="78"/>
    </location>
</feature>
<dbReference type="EMBL" id="JABEZU010000002">
    <property type="protein sequence ID" value="NOV97469.1"/>
    <property type="molecule type" value="Genomic_DNA"/>
</dbReference>
<protein>
    <submittedName>
        <fullName evidence="2">Uncharacterized protein</fullName>
    </submittedName>
</protein>
<evidence type="ECO:0000313" key="2">
    <source>
        <dbReference type="EMBL" id="NOV97469.1"/>
    </source>
</evidence>
<name>A0ABX2A3N6_9MICO</name>
<sequence>MLLTTAPTFSTTSRTTLRTAPRSPRRPAAQGTATRSTAVRVLAHRVVTRLGRALRTLVSAARATPVRRSPAGGAAAARRAADAHRRDNAAQIHPLGLR</sequence>
<proteinExistence type="predicted"/>
<gene>
    <name evidence="2" type="ORF">HDG69_002044</name>
</gene>
<feature type="region of interest" description="Disordered" evidence="1">
    <location>
        <begin position="64"/>
        <end position="98"/>
    </location>
</feature>
<comment type="caution">
    <text evidence="2">The sequence shown here is derived from an EMBL/GenBank/DDBJ whole genome shotgun (WGS) entry which is preliminary data.</text>
</comment>